<dbReference type="AlphaFoldDB" id="A6KIK7"/>
<dbReference type="SUPFAM" id="SSF52540">
    <property type="entry name" value="P-loop containing nucleoside triphosphate hydrolases"/>
    <property type="match status" value="1"/>
</dbReference>
<dbReference type="GO" id="GO:0006730">
    <property type="term" value="P:one-carbon metabolic process"/>
    <property type="evidence" value="ECO:0007669"/>
    <property type="project" value="UniProtKB-KW"/>
</dbReference>
<evidence type="ECO:0000256" key="3">
    <source>
        <dbReference type="ARBA" id="ARBA00022741"/>
    </source>
</evidence>
<keyword evidence="4" id="KW-0067">ATP-binding</keyword>
<dbReference type="Pfam" id="PF01268">
    <property type="entry name" value="FTHFS"/>
    <property type="match status" value="1"/>
</dbReference>
<accession>A6KIK7</accession>
<dbReference type="EMBL" id="CH474052">
    <property type="protein sequence ID" value="EDL92872.1"/>
    <property type="molecule type" value="Genomic_DNA"/>
</dbReference>
<dbReference type="Proteomes" id="UP000234681">
    <property type="component" value="Chromosome 1"/>
</dbReference>
<dbReference type="Gene3D" id="3.30.1510.10">
    <property type="entry name" value="Domain 2, N(10)-formyltetrahydrofolate synthetase"/>
    <property type="match status" value="1"/>
</dbReference>
<reference evidence="5" key="2">
    <citation type="submission" date="2005-09" db="EMBL/GenBank/DDBJ databases">
        <authorList>
            <person name="Mural R.J."/>
            <person name="Li P.W."/>
            <person name="Adams M.D."/>
            <person name="Amanatides P.G."/>
            <person name="Baden-Tillson H."/>
            <person name="Barnstead M."/>
            <person name="Chin S.H."/>
            <person name="Dew I."/>
            <person name="Evans C.A."/>
            <person name="Ferriera S."/>
            <person name="Flanigan M."/>
            <person name="Fosler C."/>
            <person name="Glodek A."/>
            <person name="Gu Z."/>
            <person name="Holt R.A."/>
            <person name="Jennings D."/>
            <person name="Kraft C.L."/>
            <person name="Lu F."/>
            <person name="Nguyen T."/>
            <person name="Nusskern D.R."/>
            <person name="Pfannkoch C.M."/>
            <person name="Sitter C."/>
            <person name="Sutton G.G."/>
            <person name="Venter J.C."/>
            <person name="Wang Z."/>
            <person name="Woodage T."/>
            <person name="Zheng X.H."/>
            <person name="Zhong F."/>
        </authorList>
    </citation>
    <scope>NUCLEOTIDE SEQUENCE</scope>
    <source>
        <strain evidence="5">BN</strain>
    </source>
</reference>
<sequence length="86" mass="9275">MAVLALTDSLADMKERLGRMVVASDKDGQPVTAEDLGVTGALTVLMKDAIKPNLMQTLETVWLTAMGTYSLTQRETNQSYASSEPP</sequence>
<keyword evidence="3" id="KW-0547">Nucleotide-binding</keyword>
<dbReference type="GO" id="GO:0004329">
    <property type="term" value="F:formate-tetrahydrofolate ligase activity"/>
    <property type="evidence" value="ECO:0007669"/>
    <property type="project" value="InterPro"/>
</dbReference>
<evidence type="ECO:0000256" key="4">
    <source>
        <dbReference type="ARBA" id="ARBA00022840"/>
    </source>
</evidence>
<keyword evidence="2" id="KW-0436">Ligase</keyword>
<evidence type="ECO:0000256" key="1">
    <source>
        <dbReference type="ARBA" id="ARBA00022563"/>
    </source>
</evidence>
<gene>
    <name evidence="5" type="primary">Mthfd1l_predicted</name>
    <name evidence="5" type="ORF">rCG_41122</name>
</gene>
<proteinExistence type="predicted"/>
<keyword evidence="1" id="KW-0554">One-carbon metabolism</keyword>
<protein>
    <submittedName>
        <fullName evidence="5">Methylenetetrahydrofolate dehydrogenase (NADP+ dependent) 1-like (Predicted), isoform CRA_a</fullName>
    </submittedName>
</protein>
<reference evidence="5" key="1">
    <citation type="journal article" date="2005" name="Genome Res.">
        <title>Gene and alternative splicing annotation with AIR.</title>
        <authorList>
            <person name="Florea L."/>
            <person name="Di Francesco V."/>
            <person name="Miller J."/>
            <person name="Turner R."/>
            <person name="Yao A."/>
            <person name="Harris M."/>
            <person name="Walenz B."/>
            <person name="Mobarry C."/>
            <person name="Merkulov G.V."/>
            <person name="Charlab R."/>
            <person name="Dew I."/>
            <person name="Deng Z."/>
            <person name="Istrail S."/>
            <person name="Li P."/>
            <person name="Sutton G."/>
        </authorList>
    </citation>
    <scope>NUCLEOTIDE SEQUENCE</scope>
    <source>
        <strain evidence="5">BN</strain>
    </source>
</reference>
<evidence type="ECO:0000313" key="5">
    <source>
        <dbReference type="EMBL" id="EDL92872.1"/>
    </source>
</evidence>
<dbReference type="InterPro" id="IPR027417">
    <property type="entry name" value="P-loop_NTPase"/>
</dbReference>
<name>A6KIK7_RAT</name>
<organism evidence="5">
    <name type="scientific">Rattus norvegicus</name>
    <name type="common">Rat</name>
    <dbReference type="NCBI Taxonomy" id="10116"/>
    <lineage>
        <taxon>Eukaryota</taxon>
        <taxon>Metazoa</taxon>
        <taxon>Chordata</taxon>
        <taxon>Craniata</taxon>
        <taxon>Vertebrata</taxon>
        <taxon>Euteleostomi</taxon>
        <taxon>Mammalia</taxon>
        <taxon>Eutheria</taxon>
        <taxon>Euarchontoglires</taxon>
        <taxon>Glires</taxon>
        <taxon>Rodentia</taxon>
        <taxon>Myomorpha</taxon>
        <taxon>Muroidea</taxon>
        <taxon>Muridae</taxon>
        <taxon>Murinae</taxon>
        <taxon>Rattus</taxon>
    </lineage>
</organism>
<evidence type="ECO:0000256" key="2">
    <source>
        <dbReference type="ARBA" id="ARBA00022598"/>
    </source>
</evidence>
<dbReference type="InterPro" id="IPR000559">
    <property type="entry name" value="Formate_THF_ligase"/>
</dbReference>
<dbReference type="GO" id="GO:0005524">
    <property type="term" value="F:ATP binding"/>
    <property type="evidence" value="ECO:0007669"/>
    <property type="project" value="UniProtKB-KW"/>
</dbReference>